<proteinExistence type="predicted"/>
<organism evidence="1 2">
    <name type="scientific">Habropoda laboriosa</name>
    <dbReference type="NCBI Taxonomy" id="597456"/>
    <lineage>
        <taxon>Eukaryota</taxon>
        <taxon>Metazoa</taxon>
        <taxon>Ecdysozoa</taxon>
        <taxon>Arthropoda</taxon>
        <taxon>Hexapoda</taxon>
        <taxon>Insecta</taxon>
        <taxon>Pterygota</taxon>
        <taxon>Neoptera</taxon>
        <taxon>Endopterygota</taxon>
        <taxon>Hymenoptera</taxon>
        <taxon>Apocrita</taxon>
        <taxon>Aculeata</taxon>
        <taxon>Apoidea</taxon>
        <taxon>Anthophila</taxon>
        <taxon>Apidae</taxon>
        <taxon>Habropoda</taxon>
    </lineage>
</organism>
<evidence type="ECO:0000313" key="2">
    <source>
        <dbReference type="Proteomes" id="UP000053825"/>
    </source>
</evidence>
<dbReference type="AlphaFoldDB" id="A0A0L7R0T2"/>
<name>A0A0L7R0T2_9HYME</name>
<keyword evidence="2" id="KW-1185">Reference proteome</keyword>
<dbReference type="EMBL" id="KQ414669">
    <property type="protein sequence ID" value="KOC64465.1"/>
    <property type="molecule type" value="Genomic_DNA"/>
</dbReference>
<gene>
    <name evidence="1" type="ORF">WH47_01049</name>
</gene>
<dbReference type="Pfam" id="PF14924">
    <property type="entry name" value="MAP10_N"/>
    <property type="match status" value="1"/>
</dbReference>
<dbReference type="OrthoDB" id="7693993at2759"/>
<sequence length="119" mass="13707">MFGLYLLDVYVAQLTLNKETYADTGGSTLVAKVYFVNFPATEVIERSRFVKDEKIYVFEFKSGQSFHFSMTCEELVKKMKRVPLKIGVFRVDDNFPICYIFTHLSGCACDLVRNYSSII</sequence>
<reference evidence="1 2" key="1">
    <citation type="submission" date="2015-07" db="EMBL/GenBank/DDBJ databases">
        <title>The genome of Habropoda laboriosa.</title>
        <authorList>
            <person name="Pan H."/>
            <person name="Kapheim K."/>
        </authorList>
    </citation>
    <scope>NUCLEOTIDE SEQUENCE [LARGE SCALE GENOMIC DNA]</scope>
    <source>
        <strain evidence="1">0110345459</strain>
    </source>
</reference>
<accession>A0A0L7R0T2</accession>
<dbReference type="Proteomes" id="UP000053825">
    <property type="component" value="Unassembled WGS sequence"/>
</dbReference>
<evidence type="ECO:0000313" key="1">
    <source>
        <dbReference type="EMBL" id="KOC64465.1"/>
    </source>
</evidence>
<protein>
    <submittedName>
        <fullName evidence="1">Uncharacterized protein</fullName>
    </submittedName>
</protein>